<evidence type="ECO:0000256" key="3">
    <source>
        <dbReference type="ARBA" id="ARBA00022989"/>
    </source>
</evidence>
<gene>
    <name evidence="8" type="ORF">CLV63_13612</name>
</gene>
<feature type="transmembrane region" description="Helical" evidence="6">
    <location>
        <begin position="196"/>
        <end position="218"/>
    </location>
</feature>
<feature type="transmembrane region" description="Helical" evidence="6">
    <location>
        <begin position="224"/>
        <end position="245"/>
    </location>
</feature>
<dbReference type="Proteomes" id="UP000240542">
    <property type="component" value="Unassembled WGS sequence"/>
</dbReference>
<evidence type="ECO:0000256" key="5">
    <source>
        <dbReference type="SAM" id="MobiDB-lite"/>
    </source>
</evidence>
<reference evidence="8 9" key="1">
    <citation type="submission" date="2018-03" db="EMBL/GenBank/DDBJ databases">
        <title>Genomic Encyclopedia of Archaeal and Bacterial Type Strains, Phase II (KMG-II): from individual species to whole genera.</title>
        <authorList>
            <person name="Goeker M."/>
        </authorList>
    </citation>
    <scope>NUCLEOTIDE SEQUENCE [LARGE SCALE GENOMIC DNA]</scope>
    <source>
        <strain evidence="8 9">DSM 45312</strain>
    </source>
</reference>
<dbReference type="PANTHER" id="PTHR11360:SF304">
    <property type="entry name" value="MFS DOMAIN-CONTAINING PROTEIN"/>
    <property type="match status" value="1"/>
</dbReference>
<proteinExistence type="predicted"/>
<feature type="transmembrane region" description="Helical" evidence="6">
    <location>
        <begin position="108"/>
        <end position="127"/>
    </location>
</feature>
<evidence type="ECO:0000313" key="8">
    <source>
        <dbReference type="EMBL" id="PSK86211.1"/>
    </source>
</evidence>
<evidence type="ECO:0000256" key="6">
    <source>
        <dbReference type="SAM" id="Phobius"/>
    </source>
</evidence>
<feature type="region of interest" description="Disordered" evidence="5">
    <location>
        <begin position="1"/>
        <end position="46"/>
    </location>
</feature>
<dbReference type="AlphaFoldDB" id="A0A2P8CMM5"/>
<protein>
    <submittedName>
        <fullName evidence="8">MFS transporter</fullName>
    </submittedName>
</protein>
<name>A0A2P8CMM5_9ACTN</name>
<evidence type="ECO:0000256" key="1">
    <source>
        <dbReference type="ARBA" id="ARBA00004651"/>
    </source>
</evidence>
<feature type="compositionally biased region" description="Pro residues" evidence="5">
    <location>
        <begin position="1"/>
        <end position="15"/>
    </location>
</feature>
<evidence type="ECO:0000259" key="7">
    <source>
        <dbReference type="PROSITE" id="PS50850"/>
    </source>
</evidence>
<feature type="transmembrane region" description="Helical" evidence="6">
    <location>
        <begin position="448"/>
        <end position="467"/>
    </location>
</feature>
<feature type="transmembrane region" description="Helical" evidence="6">
    <location>
        <begin position="163"/>
        <end position="184"/>
    </location>
</feature>
<keyword evidence="3 6" id="KW-1133">Transmembrane helix</keyword>
<dbReference type="OrthoDB" id="3283589at2"/>
<keyword evidence="2 6" id="KW-0812">Transmembrane</keyword>
<evidence type="ECO:0000313" key="9">
    <source>
        <dbReference type="Proteomes" id="UP000240542"/>
    </source>
</evidence>
<keyword evidence="4 6" id="KW-0472">Membrane</keyword>
<accession>A0A2P8CMM5</accession>
<feature type="transmembrane region" description="Helical" evidence="6">
    <location>
        <begin position="294"/>
        <end position="315"/>
    </location>
</feature>
<dbReference type="RefSeq" id="WP_106586800.1">
    <property type="nucleotide sequence ID" value="NZ_PYGA01000036.1"/>
</dbReference>
<feature type="transmembrane region" description="Helical" evidence="6">
    <location>
        <begin position="139"/>
        <end position="157"/>
    </location>
</feature>
<feature type="transmembrane region" description="Helical" evidence="6">
    <location>
        <begin position="354"/>
        <end position="374"/>
    </location>
</feature>
<dbReference type="InterPro" id="IPR020846">
    <property type="entry name" value="MFS_dom"/>
</dbReference>
<comment type="subcellular location">
    <subcellularLocation>
        <location evidence="1">Cell membrane</location>
        <topology evidence="1">Multi-pass membrane protein</topology>
    </subcellularLocation>
</comment>
<organism evidence="8 9">
    <name type="scientific">Murinocardiopsis flavida</name>
    <dbReference type="NCBI Taxonomy" id="645275"/>
    <lineage>
        <taxon>Bacteria</taxon>
        <taxon>Bacillati</taxon>
        <taxon>Actinomycetota</taxon>
        <taxon>Actinomycetes</taxon>
        <taxon>Streptosporangiales</taxon>
        <taxon>Nocardiopsidaceae</taxon>
        <taxon>Murinocardiopsis</taxon>
    </lineage>
</organism>
<sequence length="478" mass="47449">MTQQPPLTPGPPTGPTRPSDPADTADTAPGSDASGTDPAPTTPHAELADWRGRRYVVGPTPRDLTGQGRAGILARSAIALAAIGVLQFGYGAAVPTLVAAHDWSVPEALLPFVVWAVLQGGSALPVARLRAAGLLSPGRAVALGGLLCAVALLSVGYGGGLAWLLLGYGVLGGIGAGLVYHSCVHVASQWYPERPGTAAGLVGGAFALGSAPLAAALLGLRPEALATSCAVLAAAAAVLSLWCAARLPSPPPDWWPPETDPRAWALSAQANPAASRDHSPAEAWRSGALPTLNAVLALAGAVSLFDLAVLPALLAEHGPSPGLAGAVIGTLIAANAVGRVSASRWSEAAGRRRVLVLVLLAGALAHAGLVIAGAGGPTVLLLGCAVLAGLGGGACYPLACTLAVDYFGLRDSARNQAFVYSAKALGGLLGVGGGAALLAFAPAHAFDAALAAAGLCAFAAAGLALRLRRPFQVRTIPA</sequence>
<comment type="caution">
    <text evidence="8">The sequence shown here is derived from an EMBL/GenBank/DDBJ whole genome shotgun (WGS) entry which is preliminary data.</text>
</comment>
<dbReference type="SUPFAM" id="SSF103473">
    <property type="entry name" value="MFS general substrate transporter"/>
    <property type="match status" value="1"/>
</dbReference>
<evidence type="ECO:0000256" key="2">
    <source>
        <dbReference type="ARBA" id="ARBA00022692"/>
    </source>
</evidence>
<feature type="domain" description="Major facilitator superfamily (MFS) profile" evidence="7">
    <location>
        <begin position="286"/>
        <end position="478"/>
    </location>
</feature>
<dbReference type="GO" id="GO:0005886">
    <property type="term" value="C:plasma membrane"/>
    <property type="evidence" value="ECO:0007669"/>
    <property type="project" value="UniProtKB-SubCell"/>
</dbReference>
<feature type="transmembrane region" description="Helical" evidence="6">
    <location>
        <begin position="72"/>
        <end position="93"/>
    </location>
</feature>
<feature type="transmembrane region" description="Helical" evidence="6">
    <location>
        <begin position="321"/>
        <end position="342"/>
    </location>
</feature>
<keyword evidence="9" id="KW-1185">Reference proteome</keyword>
<dbReference type="Pfam" id="PF07690">
    <property type="entry name" value="MFS_1"/>
    <property type="match status" value="1"/>
</dbReference>
<dbReference type="InterPro" id="IPR011701">
    <property type="entry name" value="MFS"/>
</dbReference>
<dbReference type="PROSITE" id="PS50850">
    <property type="entry name" value="MFS"/>
    <property type="match status" value="1"/>
</dbReference>
<feature type="transmembrane region" description="Helical" evidence="6">
    <location>
        <begin position="380"/>
        <end position="404"/>
    </location>
</feature>
<dbReference type="InterPro" id="IPR036259">
    <property type="entry name" value="MFS_trans_sf"/>
</dbReference>
<dbReference type="PANTHER" id="PTHR11360">
    <property type="entry name" value="MONOCARBOXYLATE TRANSPORTER"/>
    <property type="match status" value="1"/>
</dbReference>
<dbReference type="InterPro" id="IPR050327">
    <property type="entry name" value="Proton-linked_MCT"/>
</dbReference>
<evidence type="ECO:0000256" key="4">
    <source>
        <dbReference type="ARBA" id="ARBA00023136"/>
    </source>
</evidence>
<dbReference type="EMBL" id="PYGA01000036">
    <property type="protein sequence ID" value="PSK86211.1"/>
    <property type="molecule type" value="Genomic_DNA"/>
</dbReference>
<dbReference type="Gene3D" id="1.20.1250.20">
    <property type="entry name" value="MFS general substrate transporter like domains"/>
    <property type="match status" value="2"/>
</dbReference>
<dbReference type="GO" id="GO:0022857">
    <property type="term" value="F:transmembrane transporter activity"/>
    <property type="evidence" value="ECO:0007669"/>
    <property type="project" value="InterPro"/>
</dbReference>
<feature type="transmembrane region" description="Helical" evidence="6">
    <location>
        <begin position="424"/>
        <end position="442"/>
    </location>
</feature>